<evidence type="ECO:0000256" key="6">
    <source>
        <dbReference type="ARBA" id="ARBA00047472"/>
    </source>
</evidence>
<comment type="catalytic activity">
    <reaction evidence="6 8">
        <text>(6S)-NADPHX + ATP = ADP + phosphate + NADPH + H(+)</text>
        <dbReference type="Rhea" id="RHEA:32231"/>
        <dbReference type="ChEBI" id="CHEBI:15378"/>
        <dbReference type="ChEBI" id="CHEBI:30616"/>
        <dbReference type="ChEBI" id="CHEBI:43474"/>
        <dbReference type="ChEBI" id="CHEBI:57783"/>
        <dbReference type="ChEBI" id="CHEBI:64076"/>
        <dbReference type="ChEBI" id="CHEBI:456216"/>
        <dbReference type="EC" id="4.2.1.93"/>
    </reaction>
</comment>
<evidence type="ECO:0000256" key="2">
    <source>
        <dbReference type="ARBA" id="ARBA00022840"/>
    </source>
</evidence>
<feature type="binding site" evidence="8">
    <location>
        <position position="411"/>
    </location>
    <ligand>
        <name>(6S)-NADPHX</name>
        <dbReference type="ChEBI" id="CHEBI:64076"/>
    </ligand>
</feature>
<organism evidence="11 12">
    <name type="scientific">Dissostichus eleginoides</name>
    <name type="common">Patagonian toothfish</name>
    <name type="synonym">Dissostichus amissus</name>
    <dbReference type="NCBI Taxonomy" id="100907"/>
    <lineage>
        <taxon>Eukaryota</taxon>
        <taxon>Metazoa</taxon>
        <taxon>Chordata</taxon>
        <taxon>Craniata</taxon>
        <taxon>Vertebrata</taxon>
        <taxon>Euteleostomi</taxon>
        <taxon>Actinopterygii</taxon>
        <taxon>Neopterygii</taxon>
        <taxon>Teleostei</taxon>
        <taxon>Neoteleostei</taxon>
        <taxon>Acanthomorphata</taxon>
        <taxon>Eupercaria</taxon>
        <taxon>Perciformes</taxon>
        <taxon>Notothenioidei</taxon>
        <taxon>Nototheniidae</taxon>
        <taxon>Dissostichus</taxon>
    </lineage>
</organism>
<dbReference type="Gene3D" id="3.40.1190.20">
    <property type="match status" value="2"/>
</dbReference>
<dbReference type="Gene3D" id="1.10.10.60">
    <property type="entry name" value="Homeodomain-like"/>
    <property type="match status" value="1"/>
</dbReference>
<dbReference type="InterPro" id="IPR000631">
    <property type="entry name" value="CARKD"/>
</dbReference>
<gene>
    <name evidence="11" type="ORF">KUDE01_005433</name>
</gene>
<dbReference type="GO" id="GO:0005524">
    <property type="term" value="F:ATP binding"/>
    <property type="evidence" value="ECO:0007669"/>
    <property type="project" value="UniProtKB-KW"/>
</dbReference>
<protein>
    <recommendedName>
        <fullName evidence="8">ATP-dependent (S)-NAD(P)H-hydrate dehydratase</fullName>
        <ecNumber evidence="8">4.2.1.93</ecNumber>
    </recommendedName>
    <alternativeName>
        <fullName evidence="8">ATP-dependent NAD(P)HX dehydratase</fullName>
    </alternativeName>
</protein>
<evidence type="ECO:0000256" key="7">
    <source>
        <dbReference type="ARBA" id="ARBA00048847"/>
    </source>
</evidence>
<evidence type="ECO:0000256" key="4">
    <source>
        <dbReference type="ARBA" id="ARBA00023027"/>
    </source>
</evidence>
<name>A0AAD9CHJ9_DISEL</name>
<evidence type="ECO:0000256" key="8">
    <source>
        <dbReference type="HAMAP-Rule" id="MF_03157"/>
    </source>
</evidence>
<dbReference type="Pfam" id="PF01256">
    <property type="entry name" value="Carb_kinase"/>
    <property type="match status" value="1"/>
</dbReference>
<feature type="region of interest" description="Disordered" evidence="9">
    <location>
        <begin position="260"/>
        <end position="311"/>
    </location>
</feature>
<feature type="region of interest" description="Disordered" evidence="9">
    <location>
        <begin position="115"/>
        <end position="143"/>
    </location>
</feature>
<reference evidence="11" key="1">
    <citation type="submission" date="2023-04" db="EMBL/GenBank/DDBJ databases">
        <title>Chromosome-level genome of Chaenocephalus aceratus.</title>
        <authorList>
            <person name="Park H."/>
        </authorList>
    </citation>
    <scope>NUCLEOTIDE SEQUENCE</scope>
    <source>
        <strain evidence="11">DE</strain>
        <tissue evidence="11">Muscle</tissue>
    </source>
</reference>
<keyword evidence="3" id="KW-0521">NADP</keyword>
<keyword evidence="1 8" id="KW-0547">Nucleotide-binding</keyword>
<dbReference type="Pfam" id="PF13837">
    <property type="entry name" value="Myb_DNA-bind_4"/>
    <property type="match status" value="1"/>
</dbReference>
<evidence type="ECO:0000256" key="9">
    <source>
        <dbReference type="SAM" id="MobiDB-lite"/>
    </source>
</evidence>
<feature type="binding site" evidence="8">
    <location>
        <begin position="443"/>
        <end position="449"/>
    </location>
    <ligand>
        <name>(6S)-NADPHX</name>
        <dbReference type="ChEBI" id="CHEBI:64076"/>
    </ligand>
</feature>
<keyword evidence="5 8" id="KW-0456">Lyase</keyword>
<comment type="similarity">
    <text evidence="8">Belongs to the NnrD/CARKD family.</text>
</comment>
<dbReference type="EMBL" id="JASDAP010000005">
    <property type="protein sequence ID" value="KAK1902472.1"/>
    <property type="molecule type" value="Genomic_DNA"/>
</dbReference>
<evidence type="ECO:0000313" key="12">
    <source>
        <dbReference type="Proteomes" id="UP001228049"/>
    </source>
</evidence>
<dbReference type="InterPro" id="IPR044822">
    <property type="entry name" value="Myb_DNA-bind_4"/>
</dbReference>
<feature type="binding site" evidence="8">
    <location>
        <begin position="483"/>
        <end position="487"/>
    </location>
    <ligand>
        <name>ATP</name>
        <dbReference type="ChEBI" id="CHEBI:30616"/>
    </ligand>
</feature>
<accession>A0AAD9CHJ9</accession>
<keyword evidence="4 8" id="KW-0520">NAD</keyword>
<feature type="domain" description="YjeF C-terminal" evidence="10">
    <location>
        <begin position="341"/>
        <end position="582"/>
    </location>
</feature>
<evidence type="ECO:0000256" key="1">
    <source>
        <dbReference type="ARBA" id="ARBA00022741"/>
    </source>
</evidence>
<dbReference type="GO" id="GO:0047453">
    <property type="term" value="F:ATP-dependent NAD(P)H-hydrate dehydratase activity"/>
    <property type="evidence" value="ECO:0007669"/>
    <property type="project" value="UniProtKB-UniRule"/>
</dbReference>
<sequence>MQVNTTRGFLWSDVETRTLLNIWGEQDIQAALDGNFRNSFVYRDVSRRLGATGFERTPEQCRVRIKSLKRQYLLAKEGNLRNNGQYHKICKFYDTMERILSNRPALDPQEFIDSVAGGEDAGEGLEEEDAEDAQDAYSESTGECPYPAETEVKLEYPTIPIPIPVKVTVGINSTSVRPHNSSQLASNLSARIPKRPRKRRANFPMEKLMEQFLEQSVHAEDNFYRMEEQRLQAEDTRRETEHTRELHMLQMLGQMFSSISSTRAGSAAEPPKTAPPARAPVFSSASPSCKQGQSGHFRRPSAQTDCCAPKSQLLNPDPQAIVFERYYSSGSTSHRGMDEDFLSLVKSIVPPLTSKKHKGQDGRIGIIGGCQDYTGAPYFAAISALKAGADLSHVFCTKDAATEVIEKSKTRDIPIIIDADGLWLVTQQPSVIHGYHKGILTPNFMEFTRLYEALHHEPMDISDRQRSVTQLSVAMGNITMVLKGEQDLITDGGKVITCSVEGSGRRCGGQGDLLSGSLGVFAHWAHAASAAGVGRSANPSMVAAFGACSLTRQCNNQAFQRHGRSTTTTDMIQEIGSAFKKLFES</sequence>
<evidence type="ECO:0000259" key="10">
    <source>
        <dbReference type="PROSITE" id="PS51383"/>
    </source>
</evidence>
<feature type="compositionally biased region" description="Acidic residues" evidence="9">
    <location>
        <begin position="120"/>
        <end position="134"/>
    </location>
</feature>
<dbReference type="AlphaFoldDB" id="A0AAD9CHJ9"/>
<comment type="catalytic activity">
    <reaction evidence="7 8">
        <text>(6S)-NADHX + ATP = ADP + phosphate + NADH + H(+)</text>
        <dbReference type="Rhea" id="RHEA:19017"/>
        <dbReference type="ChEBI" id="CHEBI:15378"/>
        <dbReference type="ChEBI" id="CHEBI:30616"/>
        <dbReference type="ChEBI" id="CHEBI:43474"/>
        <dbReference type="ChEBI" id="CHEBI:57945"/>
        <dbReference type="ChEBI" id="CHEBI:64074"/>
        <dbReference type="ChEBI" id="CHEBI:456216"/>
        <dbReference type="EC" id="4.2.1.93"/>
    </reaction>
</comment>
<comment type="function">
    <text evidence="8">Catalyzes the dehydration of the S-form of NAD(P)HX at the expense of ATP, which is converted to ADP. Together with NAD(P)HX epimerase, which catalyzes the epimerization of the S- and R-forms, the enzyme allows the repair of both epimers of NAD(P)HX, a damaged form of NAD(P)H that is a result of enzymatic or heat-dependent hydration.</text>
</comment>
<dbReference type="GO" id="GO:0110051">
    <property type="term" value="P:metabolite repair"/>
    <property type="evidence" value="ECO:0007669"/>
    <property type="project" value="TreeGrafter"/>
</dbReference>
<dbReference type="GO" id="GO:0046496">
    <property type="term" value="P:nicotinamide nucleotide metabolic process"/>
    <property type="evidence" value="ECO:0007669"/>
    <property type="project" value="UniProtKB-UniRule"/>
</dbReference>
<dbReference type="HAMAP" id="MF_01965">
    <property type="entry name" value="NADHX_dehydratase"/>
    <property type="match status" value="1"/>
</dbReference>
<dbReference type="PANTHER" id="PTHR12592">
    <property type="entry name" value="ATP-DEPENDENT (S)-NAD(P)H-HYDRATE DEHYDRATASE FAMILY MEMBER"/>
    <property type="match status" value="1"/>
</dbReference>
<dbReference type="FunFam" id="1.10.10.60:FF:000032">
    <property type="entry name" value="Zinc finger and SCAN domain-containing 20"/>
    <property type="match status" value="1"/>
</dbReference>
<dbReference type="CDD" id="cd01171">
    <property type="entry name" value="YXKO-related"/>
    <property type="match status" value="1"/>
</dbReference>
<proteinExistence type="inferred from homology"/>
<keyword evidence="8" id="KW-0597">Phosphoprotein</keyword>
<dbReference type="PANTHER" id="PTHR12592:SF0">
    <property type="entry name" value="ATP-DEPENDENT (S)-NAD(P)H-HYDRATE DEHYDRATASE"/>
    <property type="match status" value="1"/>
</dbReference>
<dbReference type="PROSITE" id="PS51383">
    <property type="entry name" value="YJEF_C_3"/>
    <property type="match status" value="1"/>
</dbReference>
<keyword evidence="12" id="KW-1185">Reference proteome</keyword>
<dbReference type="EC" id="4.2.1.93" evidence="8"/>
<dbReference type="InterPro" id="IPR029056">
    <property type="entry name" value="Ribokinase-like"/>
</dbReference>
<keyword evidence="2 8" id="KW-0067">ATP-binding</keyword>
<comment type="cofactor">
    <cofactor evidence="8">
        <name>Mg(2+)</name>
        <dbReference type="ChEBI" id="CHEBI:18420"/>
    </cofactor>
</comment>
<feature type="binding site" evidence="8">
    <location>
        <position position="512"/>
    </location>
    <ligand>
        <name>(6S)-NADPHX</name>
        <dbReference type="ChEBI" id="CHEBI:64076"/>
    </ligand>
</feature>
<evidence type="ECO:0000256" key="5">
    <source>
        <dbReference type="ARBA" id="ARBA00023239"/>
    </source>
</evidence>
<comment type="caution">
    <text evidence="11">The sequence shown here is derived from an EMBL/GenBank/DDBJ whole genome shotgun (WGS) entry which is preliminary data.</text>
</comment>
<feature type="compositionally biased region" description="Polar residues" evidence="9">
    <location>
        <begin position="283"/>
        <end position="294"/>
    </location>
</feature>
<dbReference type="Proteomes" id="UP001228049">
    <property type="component" value="Unassembled WGS sequence"/>
</dbReference>
<evidence type="ECO:0000313" key="11">
    <source>
        <dbReference type="EMBL" id="KAK1902472.1"/>
    </source>
</evidence>
<dbReference type="SUPFAM" id="SSF53613">
    <property type="entry name" value="Ribokinase-like"/>
    <property type="match status" value="1"/>
</dbReference>
<evidence type="ECO:0000256" key="3">
    <source>
        <dbReference type="ARBA" id="ARBA00022857"/>
    </source>
</evidence>
<feature type="binding site" evidence="8">
    <location>
        <begin position="502"/>
        <end position="511"/>
    </location>
    <ligand>
        <name>ATP</name>
        <dbReference type="ChEBI" id="CHEBI:30616"/>
    </ligand>
</feature>